<sequence length="53" mass="5958">MADFASNCPVSWPIKIPNLLPEIDLNGVMFSYQHGLVYNADDPPSQLRQPVEE</sequence>
<evidence type="ECO:0000313" key="2">
    <source>
        <dbReference type="Proteomes" id="UP000316777"/>
    </source>
</evidence>
<reference evidence="1 2" key="1">
    <citation type="submission" date="2019-05" db="EMBL/GenBank/DDBJ databases">
        <authorList>
            <person name="Pope W.H."/>
            <person name="Garlena R.A."/>
            <person name="Russell D.A."/>
            <person name="Jacobs-Sera D."/>
            <person name="Hatfull G.F."/>
        </authorList>
    </citation>
    <scope>NUCLEOTIDE SEQUENCE [LARGE SCALE GENOMIC DNA]</scope>
</reference>
<proteinExistence type="predicted"/>
<dbReference type="EMBL" id="MK937592">
    <property type="protein sequence ID" value="QDH91755.1"/>
    <property type="molecule type" value="Genomic_DNA"/>
</dbReference>
<dbReference type="RefSeq" id="YP_010059769.1">
    <property type="nucleotide sequence ID" value="NC_054727.1"/>
</dbReference>
<keyword evidence="2" id="KW-1185">Reference proteome</keyword>
<dbReference type="GeneID" id="64767001"/>
<evidence type="ECO:0000313" key="1">
    <source>
        <dbReference type="EMBL" id="QDH91755.1"/>
    </source>
</evidence>
<dbReference type="Pfam" id="PF24130">
    <property type="entry name" value="DUF7397"/>
    <property type="match status" value="1"/>
</dbReference>
<dbReference type="Proteomes" id="UP000316777">
    <property type="component" value="Segment"/>
</dbReference>
<name>A0A514DDS3_9CAUD</name>
<accession>A0A514DDS3</accession>
<dbReference type="KEGG" id="vg:64767001"/>
<gene>
    <name evidence="1" type="primary">80</name>
    <name evidence="1" type="ORF">SEA_PHRAPPUCCINO_80</name>
</gene>
<dbReference type="InterPro" id="IPR055821">
    <property type="entry name" value="DUF7397"/>
</dbReference>
<organism evidence="1 2">
    <name type="scientific">Mycobacterium phage Phrappuccino</name>
    <dbReference type="NCBI Taxonomy" id="2591223"/>
    <lineage>
        <taxon>Viruses</taxon>
        <taxon>Duplodnaviria</taxon>
        <taxon>Heunggongvirae</taxon>
        <taxon>Uroviricota</taxon>
        <taxon>Caudoviricetes</taxon>
        <taxon>Phrappuccinovirus</taxon>
        <taxon>Phrappuccinovirus phrappuccino</taxon>
        <taxon>Phreappuccinovirus Phrappuccino</taxon>
    </lineage>
</organism>
<protein>
    <submittedName>
        <fullName evidence="1">Uncharacterized protein</fullName>
    </submittedName>
</protein>